<dbReference type="AlphaFoldDB" id="A0A1Z5K493"/>
<keyword evidence="3" id="KW-1185">Reference proteome</keyword>
<sequence>MEQQTTTMSETENKDKTTTTEQMDRLFDAFDVPEPVPTSHSLFVGAFFGSYSVEDSSIDDKSHYISFEKSTDRTSSPGDETLLDISKFTPQKSMDIPPSRTKQTARVTPELEAKDEPRFILRHINTENGSNAASDEEMAGFPRTRSKEPESPFIRKQARNRYDVDQEKTLKVKESINFFENQDGSQSSRAKTIQTSNIFDDCLVGSPSGNTAPIQFSSPIEEKHALNPEQDKKAGTSELGKEDWKSKENLANGESSLKQDDTSVLSRETASVNSRGVSTSSKTSKKSKSKKKERRSSRTGSVNSRSSRRKVETDDDSQGHSVDPSVESKSVRTSKSKKERRNSHNSSVGSRSSKSKKESKRSSKRGKDGDRLSRKLAKDRLSLKDGMKSGDEVNDDFSSDSVRDHYETLCRSYILLGTPDSKISEGSCESEIALADTSNNYQLDDKNVKKRLLLSEVTPSKRSEGLSYCNGLNGDRFSSVNYDQVDELGFFVGSPIEKSEELCRIHDETRFTPTDDVDGFISMEEGLHQLENIDDPQLYMAACEDPQDAVSCAYTNSSSLPSGSYFSIATQAREELGLGNNQAARLATSSTMAVKQKASMSVSSERFKPETDEPSQKLDRIDDFDAASDASHSSEKANKSKDSSFIKVAQDYVYPTSARDYFIGSIACIFLILLVVVLPITLTSKDDENAPLASNIAPTLSPTQPAPAPTKSPETSPSEQYPQYVFSHQAVWPDGNTGFGSSLGYDSGLLLIGMPVVDTVRTFTAKSGRVDLLGTVQGEQSGSGFGWSTVVASSTFMAIGAPFLNAFASTRSVGGAYVFEYEDSSGTWRQFGPTIRGDEDTFAERENFGSAMGATLLNDTLRVAIGAPRSSLQYLYDVGRIYTFERSVATGGDWNKIEENALNGLRTGDRFGSSVAISKDGNILTAGAPGSLLHEEPGYVLGYKYSESDKWVPIFTLTGVHQDEEFGTSVSILSESGDTIAVGAPAFNENSGRVAVYRLNQEDRYERVGNDIVGSFGERIGDKSSIDGSTSENGLSLVVATATGIIKRYEYDEAKDNWIQVYKTLDTEFDGVTSFACQGKDCLSMAAGSLSDRAVSLFQSSELKDRL</sequence>
<name>A0A1Z5K493_FISSO</name>
<feature type="compositionally biased region" description="Basic and acidic residues" evidence="1">
    <location>
        <begin position="605"/>
        <end position="621"/>
    </location>
</feature>
<feature type="compositionally biased region" description="Polar residues" evidence="1">
    <location>
        <begin position="207"/>
        <end position="218"/>
    </location>
</feature>
<feature type="region of interest" description="Disordered" evidence="1">
    <location>
        <begin position="90"/>
        <end position="110"/>
    </location>
</feature>
<dbReference type="InterPro" id="IPR028994">
    <property type="entry name" value="Integrin_alpha_N"/>
</dbReference>
<feature type="compositionally biased region" description="Basic residues" evidence="1">
    <location>
        <begin position="332"/>
        <end position="343"/>
    </location>
</feature>
<feature type="region of interest" description="Disordered" evidence="1">
    <location>
        <begin position="598"/>
        <end position="621"/>
    </location>
</feature>
<comment type="caution">
    <text evidence="2">The sequence shown here is derived from an EMBL/GenBank/DDBJ whole genome shotgun (WGS) entry which is preliminary data.</text>
</comment>
<evidence type="ECO:0000256" key="1">
    <source>
        <dbReference type="SAM" id="MobiDB-lite"/>
    </source>
</evidence>
<feature type="compositionally biased region" description="Basic residues" evidence="1">
    <location>
        <begin position="283"/>
        <end position="297"/>
    </location>
</feature>
<protein>
    <submittedName>
        <fullName evidence="2">Uncharacterized protein</fullName>
    </submittedName>
</protein>
<feature type="region of interest" description="Disordered" evidence="1">
    <location>
        <begin position="693"/>
        <end position="719"/>
    </location>
</feature>
<feature type="compositionally biased region" description="Basic residues" evidence="1">
    <location>
        <begin position="353"/>
        <end position="364"/>
    </location>
</feature>
<dbReference type="SMART" id="SM00191">
    <property type="entry name" value="Int_alpha"/>
    <property type="match status" value="4"/>
</dbReference>
<feature type="region of interest" description="Disordered" evidence="1">
    <location>
        <begin position="128"/>
        <end position="161"/>
    </location>
</feature>
<evidence type="ECO:0000313" key="2">
    <source>
        <dbReference type="EMBL" id="GAX20788.1"/>
    </source>
</evidence>
<feature type="compositionally biased region" description="Basic and acidic residues" evidence="1">
    <location>
        <begin position="365"/>
        <end position="391"/>
    </location>
</feature>
<dbReference type="EMBL" id="BDSP01000152">
    <property type="protein sequence ID" value="GAX20788.1"/>
    <property type="molecule type" value="Genomic_DNA"/>
</dbReference>
<feature type="compositionally biased region" description="Basic and acidic residues" evidence="1">
    <location>
        <begin position="220"/>
        <end position="248"/>
    </location>
</feature>
<feature type="compositionally biased region" description="Polar residues" evidence="1">
    <location>
        <begin position="252"/>
        <end position="277"/>
    </location>
</feature>
<feature type="region of interest" description="Disordered" evidence="1">
    <location>
        <begin position="1"/>
        <end position="22"/>
    </location>
</feature>
<feature type="region of interest" description="Disordered" evidence="1">
    <location>
        <begin position="200"/>
        <end position="398"/>
    </location>
</feature>
<evidence type="ECO:0000313" key="3">
    <source>
        <dbReference type="Proteomes" id="UP000198406"/>
    </source>
</evidence>
<accession>A0A1Z5K493</accession>
<dbReference type="InterPro" id="IPR013519">
    <property type="entry name" value="Int_alpha_beta-p"/>
</dbReference>
<reference evidence="2 3" key="1">
    <citation type="journal article" date="2015" name="Plant Cell">
        <title>Oil accumulation by the oleaginous diatom Fistulifera solaris as revealed by the genome and transcriptome.</title>
        <authorList>
            <person name="Tanaka T."/>
            <person name="Maeda Y."/>
            <person name="Veluchamy A."/>
            <person name="Tanaka M."/>
            <person name="Abida H."/>
            <person name="Marechal E."/>
            <person name="Bowler C."/>
            <person name="Muto M."/>
            <person name="Sunaga Y."/>
            <person name="Tanaka M."/>
            <person name="Yoshino T."/>
            <person name="Taniguchi T."/>
            <person name="Fukuda Y."/>
            <person name="Nemoto M."/>
            <person name="Matsumoto M."/>
            <person name="Wong P.S."/>
            <person name="Aburatani S."/>
            <person name="Fujibuchi W."/>
        </authorList>
    </citation>
    <scope>NUCLEOTIDE SEQUENCE [LARGE SCALE GENOMIC DNA]</scope>
    <source>
        <strain evidence="2 3">JPCC DA0580</strain>
    </source>
</reference>
<dbReference type="OrthoDB" id="49304at2759"/>
<dbReference type="Gene3D" id="2.130.10.130">
    <property type="entry name" value="Integrin alpha, N-terminal"/>
    <property type="match status" value="2"/>
</dbReference>
<gene>
    <name evidence="2" type="ORF">FisN_7Hh100</name>
</gene>
<organism evidence="2 3">
    <name type="scientific">Fistulifera solaris</name>
    <name type="common">Oleaginous diatom</name>
    <dbReference type="NCBI Taxonomy" id="1519565"/>
    <lineage>
        <taxon>Eukaryota</taxon>
        <taxon>Sar</taxon>
        <taxon>Stramenopiles</taxon>
        <taxon>Ochrophyta</taxon>
        <taxon>Bacillariophyta</taxon>
        <taxon>Bacillariophyceae</taxon>
        <taxon>Bacillariophycidae</taxon>
        <taxon>Naviculales</taxon>
        <taxon>Naviculaceae</taxon>
        <taxon>Fistulifera</taxon>
    </lineage>
</organism>
<dbReference type="InParanoid" id="A0A1Z5K493"/>
<dbReference type="Proteomes" id="UP000198406">
    <property type="component" value="Unassembled WGS sequence"/>
</dbReference>
<proteinExistence type="predicted"/>
<feature type="compositionally biased region" description="Low complexity" evidence="1">
    <location>
        <begin position="1"/>
        <end position="10"/>
    </location>
</feature>
<feature type="compositionally biased region" description="Basic and acidic residues" evidence="1">
    <location>
        <begin position="11"/>
        <end position="22"/>
    </location>
</feature>